<gene>
    <name evidence="1" type="ORF">HD597_000834</name>
</gene>
<sequence>MKIWKVLVRLRCCPHRATMIVQAILVLQLIEEGRYSG</sequence>
<proteinExistence type="predicted"/>
<accession>A0A9X2JZ44</accession>
<dbReference type="EMBL" id="JAMZEB010000001">
    <property type="protein sequence ID" value="MCP2353814.1"/>
    <property type="molecule type" value="Genomic_DNA"/>
</dbReference>
<protein>
    <submittedName>
        <fullName evidence="1">Uncharacterized protein</fullName>
    </submittedName>
</protein>
<reference evidence="1" key="1">
    <citation type="submission" date="2022-06" db="EMBL/GenBank/DDBJ databases">
        <title>Sequencing the genomes of 1000 actinobacteria strains.</title>
        <authorList>
            <person name="Klenk H.-P."/>
        </authorList>
    </citation>
    <scope>NUCLEOTIDE SEQUENCE</scope>
    <source>
        <strain evidence="1">DSM 46694</strain>
    </source>
</reference>
<dbReference type="Proteomes" id="UP001139648">
    <property type="component" value="Unassembled WGS sequence"/>
</dbReference>
<comment type="caution">
    <text evidence="1">The sequence shown here is derived from an EMBL/GenBank/DDBJ whole genome shotgun (WGS) entry which is preliminary data.</text>
</comment>
<keyword evidence="2" id="KW-1185">Reference proteome</keyword>
<name>A0A9X2JZ44_9ACTN</name>
<organism evidence="1 2">
    <name type="scientific">Nonomuraea thailandensis</name>
    <dbReference type="NCBI Taxonomy" id="1188745"/>
    <lineage>
        <taxon>Bacteria</taxon>
        <taxon>Bacillati</taxon>
        <taxon>Actinomycetota</taxon>
        <taxon>Actinomycetes</taxon>
        <taxon>Streptosporangiales</taxon>
        <taxon>Streptosporangiaceae</taxon>
        <taxon>Nonomuraea</taxon>
    </lineage>
</organism>
<evidence type="ECO:0000313" key="1">
    <source>
        <dbReference type="EMBL" id="MCP2353814.1"/>
    </source>
</evidence>
<dbReference type="AlphaFoldDB" id="A0A9X2JZ44"/>
<evidence type="ECO:0000313" key="2">
    <source>
        <dbReference type="Proteomes" id="UP001139648"/>
    </source>
</evidence>